<dbReference type="EMBL" id="EQ981159">
    <property type="protein sequence ID" value="EEF24835.1"/>
    <property type="molecule type" value="Genomic_DNA"/>
</dbReference>
<reference evidence="2" key="1">
    <citation type="journal article" date="2010" name="Nat. Biotechnol.">
        <title>Draft genome sequence of the oilseed species Ricinus communis.</title>
        <authorList>
            <person name="Chan A.P."/>
            <person name="Crabtree J."/>
            <person name="Zhao Q."/>
            <person name="Lorenzi H."/>
            <person name="Orvis J."/>
            <person name="Puiu D."/>
            <person name="Melake-Berhan A."/>
            <person name="Jones K.M."/>
            <person name="Redman J."/>
            <person name="Chen G."/>
            <person name="Cahoon E.B."/>
            <person name="Gedil M."/>
            <person name="Stanke M."/>
            <person name="Haas B.J."/>
            <person name="Wortman J.R."/>
            <person name="Fraser-Liggett C.M."/>
            <person name="Ravel J."/>
            <person name="Rabinowicz P.D."/>
        </authorList>
    </citation>
    <scope>NUCLEOTIDE SEQUENCE [LARGE SCALE GENOMIC DNA]</scope>
    <source>
        <strain evidence="2">cv. Hale</strain>
    </source>
</reference>
<proteinExistence type="predicted"/>
<dbReference type="InParanoid" id="B9TH30"/>
<dbReference type="AlphaFoldDB" id="B9TH30"/>
<protein>
    <submittedName>
        <fullName evidence="1">Uncharacterized protein</fullName>
    </submittedName>
</protein>
<keyword evidence="2" id="KW-1185">Reference proteome</keyword>
<accession>B9TH30</accession>
<evidence type="ECO:0000313" key="2">
    <source>
        <dbReference type="Proteomes" id="UP000008311"/>
    </source>
</evidence>
<dbReference type="Proteomes" id="UP000008311">
    <property type="component" value="Unassembled WGS sequence"/>
</dbReference>
<evidence type="ECO:0000313" key="1">
    <source>
        <dbReference type="EMBL" id="EEF24835.1"/>
    </source>
</evidence>
<organism evidence="1 2">
    <name type="scientific">Ricinus communis</name>
    <name type="common">Castor bean</name>
    <dbReference type="NCBI Taxonomy" id="3988"/>
    <lineage>
        <taxon>Eukaryota</taxon>
        <taxon>Viridiplantae</taxon>
        <taxon>Streptophyta</taxon>
        <taxon>Embryophyta</taxon>
        <taxon>Tracheophyta</taxon>
        <taxon>Spermatophyta</taxon>
        <taxon>Magnoliopsida</taxon>
        <taxon>eudicotyledons</taxon>
        <taxon>Gunneridae</taxon>
        <taxon>Pentapetalae</taxon>
        <taxon>rosids</taxon>
        <taxon>fabids</taxon>
        <taxon>Malpighiales</taxon>
        <taxon>Euphorbiaceae</taxon>
        <taxon>Acalyphoideae</taxon>
        <taxon>Acalypheae</taxon>
        <taxon>Ricinus</taxon>
    </lineage>
</organism>
<name>B9TH30_RICCO</name>
<sequence length="183" mass="20414">HAVAAHSAIDRHLLRRMFARLDRHGEIHARILHVDLVEEIVVIADIGVEIGDVEGPADLLVAGEFRPRRRHMAVAEMRAVGQRAVKHHLRKLDRPVEAVDLLVRLGAGRLQLAAGLFGDFLMREVTALFGQPVCPLPGDLPGAQKFGMRRRWRLLRFGLVPDVEIAKFRHGAYSVSVCPLAQE</sequence>
<feature type="non-terminal residue" evidence="1">
    <location>
        <position position="1"/>
    </location>
</feature>
<gene>
    <name evidence="1" type="ORF">RCOM_1843030</name>
</gene>